<evidence type="ECO:0000256" key="3">
    <source>
        <dbReference type="ARBA" id="ARBA00022989"/>
    </source>
</evidence>
<keyword evidence="3 5" id="KW-1133">Transmembrane helix</keyword>
<feature type="transmembrane region" description="Helical" evidence="5">
    <location>
        <begin position="52"/>
        <end position="77"/>
    </location>
</feature>
<feature type="transmembrane region" description="Helical" evidence="5">
    <location>
        <begin position="84"/>
        <end position="104"/>
    </location>
</feature>
<sequence>MSTAPSGKTTGRFVRLLPIAGWMRTYDRSWLRGDLIAGVTVAALIVPKNLGYAGIAGVPLQNGLYAAAAGAILYAIFGTCRQISMGPSSGLAAVASSAVATAGLTEPGDIASFVAGTTLVSGLLFLLLAVLRMGWLAQFLSRAVVTGFLFGAAIDVVIGELPKLTGTDTSGSNSFQELRSWLGSLGETHTATVIVGVVALVVVFGLRVVAPRVPGALVLVVGGLLTSYLFDFGARGVALVGDVPSGLPSFEIPNVSLMLDHAGTAILAALALMLIGFSQTAGDARAFSAKHRYQIDVDQESVAQAAANIGSGVLHGMPVSTSLSASSLNDHSGAKTGLASITSGATVLLTLLFLAPLFSQLPKPVLAALIIEAVVMGMMNVPEMRRIYRVQRFDFWVAVAAIVGTLAFGVLAGVIVGIGLSLIWLVAVATHPHIAILGREPGTQVFRDVVENPDDEQVAGVVVVRFDGGLFFATADALEDWIRTLIQSSKPACVVLDCEGMNFLDSQGSAAIDDLLVLCRQAEVTLRLARVKPEVRATLQREGTIERLGTSHIHGNVDRAVEEQLHR</sequence>
<evidence type="ECO:0000256" key="2">
    <source>
        <dbReference type="ARBA" id="ARBA00022692"/>
    </source>
</evidence>
<evidence type="ECO:0000256" key="5">
    <source>
        <dbReference type="SAM" id="Phobius"/>
    </source>
</evidence>
<dbReference type="InterPro" id="IPR036513">
    <property type="entry name" value="STAS_dom_sf"/>
</dbReference>
<name>A0AAU7JRX8_9MICO</name>
<reference evidence="7" key="1">
    <citation type="submission" date="2024-05" db="EMBL/GenBank/DDBJ databases">
        <authorList>
            <person name="Kim S."/>
            <person name="Heo J."/>
            <person name="Choi H."/>
            <person name="Choi Y."/>
            <person name="Kwon S.-W."/>
            <person name="Kim Y."/>
        </authorList>
    </citation>
    <scope>NUCLEOTIDE SEQUENCE</scope>
    <source>
        <strain evidence="7">KACC 23699</strain>
    </source>
</reference>
<protein>
    <submittedName>
        <fullName evidence="7">Sulfate permease</fullName>
    </submittedName>
</protein>
<dbReference type="CDD" id="cd07042">
    <property type="entry name" value="STAS_SulP_like_sulfate_transporter"/>
    <property type="match status" value="1"/>
</dbReference>
<feature type="transmembrane region" description="Helical" evidence="5">
    <location>
        <begin position="337"/>
        <end position="358"/>
    </location>
</feature>
<feature type="transmembrane region" description="Helical" evidence="5">
    <location>
        <begin position="258"/>
        <end position="277"/>
    </location>
</feature>
<feature type="transmembrane region" description="Helical" evidence="5">
    <location>
        <begin position="216"/>
        <end position="238"/>
    </location>
</feature>
<dbReference type="RefSeq" id="WP_406830576.1">
    <property type="nucleotide sequence ID" value="NZ_CP157483.1"/>
</dbReference>
<dbReference type="GO" id="GO:0016020">
    <property type="term" value="C:membrane"/>
    <property type="evidence" value="ECO:0007669"/>
    <property type="project" value="UniProtKB-SubCell"/>
</dbReference>
<dbReference type="GO" id="GO:0055085">
    <property type="term" value="P:transmembrane transport"/>
    <property type="evidence" value="ECO:0007669"/>
    <property type="project" value="InterPro"/>
</dbReference>
<feature type="transmembrane region" description="Helical" evidence="5">
    <location>
        <begin position="393"/>
        <end position="426"/>
    </location>
</feature>
<feature type="transmembrane region" description="Helical" evidence="5">
    <location>
        <begin position="110"/>
        <end position="131"/>
    </location>
</feature>
<dbReference type="PROSITE" id="PS50801">
    <property type="entry name" value="STAS"/>
    <property type="match status" value="1"/>
</dbReference>
<dbReference type="PANTHER" id="PTHR11814">
    <property type="entry name" value="SULFATE TRANSPORTER"/>
    <property type="match status" value="1"/>
</dbReference>
<dbReference type="AlphaFoldDB" id="A0AAU7JRX8"/>
<feature type="transmembrane region" description="Helical" evidence="5">
    <location>
        <begin position="181"/>
        <end position="204"/>
    </location>
</feature>
<evidence type="ECO:0000256" key="4">
    <source>
        <dbReference type="ARBA" id="ARBA00023136"/>
    </source>
</evidence>
<organism evidence="7">
    <name type="scientific">Pedococcus sp. KACC 23699</name>
    <dbReference type="NCBI Taxonomy" id="3149228"/>
    <lineage>
        <taxon>Bacteria</taxon>
        <taxon>Bacillati</taxon>
        <taxon>Actinomycetota</taxon>
        <taxon>Actinomycetes</taxon>
        <taxon>Micrococcales</taxon>
        <taxon>Intrasporangiaceae</taxon>
        <taxon>Pedococcus</taxon>
    </lineage>
</organism>
<dbReference type="NCBIfam" id="TIGR00815">
    <property type="entry name" value="sulP"/>
    <property type="match status" value="1"/>
</dbReference>
<accession>A0AAU7JRX8</accession>
<dbReference type="Pfam" id="PF01740">
    <property type="entry name" value="STAS"/>
    <property type="match status" value="1"/>
</dbReference>
<comment type="subcellular location">
    <subcellularLocation>
        <location evidence="1">Membrane</location>
        <topology evidence="1">Multi-pass membrane protein</topology>
    </subcellularLocation>
</comment>
<dbReference type="Gene3D" id="3.30.750.24">
    <property type="entry name" value="STAS domain"/>
    <property type="match status" value="1"/>
</dbReference>
<evidence type="ECO:0000256" key="1">
    <source>
        <dbReference type="ARBA" id="ARBA00004141"/>
    </source>
</evidence>
<keyword evidence="4 5" id="KW-0472">Membrane</keyword>
<dbReference type="InterPro" id="IPR011547">
    <property type="entry name" value="SLC26A/SulP_dom"/>
</dbReference>
<evidence type="ECO:0000313" key="7">
    <source>
        <dbReference type="EMBL" id="XBO43147.1"/>
    </source>
</evidence>
<feature type="domain" description="STAS" evidence="6">
    <location>
        <begin position="451"/>
        <end position="564"/>
    </location>
</feature>
<feature type="transmembrane region" description="Helical" evidence="5">
    <location>
        <begin position="143"/>
        <end position="161"/>
    </location>
</feature>
<dbReference type="EMBL" id="CP157483">
    <property type="protein sequence ID" value="XBO43147.1"/>
    <property type="molecule type" value="Genomic_DNA"/>
</dbReference>
<feature type="transmembrane region" description="Helical" evidence="5">
    <location>
        <begin position="29"/>
        <end position="46"/>
    </location>
</feature>
<evidence type="ECO:0000259" key="6">
    <source>
        <dbReference type="PROSITE" id="PS50801"/>
    </source>
</evidence>
<proteinExistence type="predicted"/>
<feature type="transmembrane region" description="Helical" evidence="5">
    <location>
        <begin position="364"/>
        <end position="381"/>
    </location>
</feature>
<dbReference type="InterPro" id="IPR001902">
    <property type="entry name" value="SLC26A/SulP_fam"/>
</dbReference>
<keyword evidence="2 5" id="KW-0812">Transmembrane</keyword>
<dbReference type="InterPro" id="IPR002645">
    <property type="entry name" value="STAS_dom"/>
</dbReference>
<dbReference type="SUPFAM" id="SSF52091">
    <property type="entry name" value="SpoIIaa-like"/>
    <property type="match status" value="1"/>
</dbReference>
<gene>
    <name evidence="7" type="primary">sulP</name>
    <name evidence="7" type="ORF">ABEG17_16510</name>
</gene>
<dbReference type="Pfam" id="PF00916">
    <property type="entry name" value="Sulfate_transp"/>
    <property type="match status" value="1"/>
</dbReference>